<dbReference type="EMBL" id="CAMXCT010000167">
    <property type="protein sequence ID" value="CAI3974911.1"/>
    <property type="molecule type" value="Genomic_DNA"/>
</dbReference>
<proteinExistence type="predicted"/>
<protein>
    <submittedName>
        <fullName evidence="2">Uncharacterized protein</fullName>
    </submittedName>
</protein>
<evidence type="ECO:0000313" key="4">
    <source>
        <dbReference type="Proteomes" id="UP001152797"/>
    </source>
</evidence>
<reference evidence="3 4" key="2">
    <citation type="submission" date="2024-05" db="EMBL/GenBank/DDBJ databases">
        <authorList>
            <person name="Chen Y."/>
            <person name="Shah S."/>
            <person name="Dougan E. K."/>
            <person name="Thang M."/>
            <person name="Chan C."/>
        </authorList>
    </citation>
    <scope>NUCLEOTIDE SEQUENCE [LARGE SCALE GENOMIC DNA]</scope>
</reference>
<dbReference type="AlphaFoldDB" id="A0A9P1BK88"/>
<keyword evidence="4" id="KW-1185">Reference proteome</keyword>
<name>A0A9P1BK88_9DINO</name>
<sequence length="167" mass="17562">MKFWFVLQAQSEPGEQHPVTEASSPDSPGARSPTTVREGQSEPGEQNPAAEDSPPEVDSPISAKEAQKSVAGDGDSVTEALDAIGRAKEVEEAENSVANALAEHLEAVPQERPTTVTTVLTEGQSAVSYEEGDLADEQEYACAQAVAGKLIRMLSSQAQAKLVAEQS</sequence>
<dbReference type="Proteomes" id="UP001152797">
    <property type="component" value="Unassembled WGS sequence"/>
</dbReference>
<gene>
    <name evidence="2" type="ORF">C1SCF055_LOCUS3275</name>
</gene>
<evidence type="ECO:0000313" key="3">
    <source>
        <dbReference type="EMBL" id="CAL4762223.1"/>
    </source>
</evidence>
<dbReference type="EMBL" id="CAMXCT020000167">
    <property type="protein sequence ID" value="CAL1128286.1"/>
    <property type="molecule type" value="Genomic_DNA"/>
</dbReference>
<evidence type="ECO:0000256" key="1">
    <source>
        <dbReference type="SAM" id="MobiDB-lite"/>
    </source>
</evidence>
<comment type="caution">
    <text evidence="2">The sequence shown here is derived from an EMBL/GenBank/DDBJ whole genome shotgun (WGS) entry which is preliminary data.</text>
</comment>
<organism evidence="2">
    <name type="scientific">Cladocopium goreaui</name>
    <dbReference type="NCBI Taxonomy" id="2562237"/>
    <lineage>
        <taxon>Eukaryota</taxon>
        <taxon>Sar</taxon>
        <taxon>Alveolata</taxon>
        <taxon>Dinophyceae</taxon>
        <taxon>Suessiales</taxon>
        <taxon>Symbiodiniaceae</taxon>
        <taxon>Cladocopium</taxon>
    </lineage>
</organism>
<evidence type="ECO:0000313" key="2">
    <source>
        <dbReference type="EMBL" id="CAI3974911.1"/>
    </source>
</evidence>
<reference evidence="2" key="1">
    <citation type="submission" date="2022-10" db="EMBL/GenBank/DDBJ databases">
        <authorList>
            <person name="Chen Y."/>
            <person name="Dougan E. K."/>
            <person name="Chan C."/>
            <person name="Rhodes N."/>
            <person name="Thang M."/>
        </authorList>
    </citation>
    <scope>NUCLEOTIDE SEQUENCE</scope>
</reference>
<feature type="compositionally biased region" description="Polar residues" evidence="1">
    <location>
        <begin position="21"/>
        <end position="38"/>
    </location>
</feature>
<feature type="region of interest" description="Disordered" evidence="1">
    <location>
        <begin position="1"/>
        <end position="77"/>
    </location>
</feature>
<dbReference type="EMBL" id="CAMXCT030000167">
    <property type="protein sequence ID" value="CAL4762223.1"/>
    <property type="molecule type" value="Genomic_DNA"/>
</dbReference>
<accession>A0A9P1BK88</accession>